<sequence length="458" mass="49785">MSPEKDPEVSEVAELAPNANNESNSTTRSKLLGCFQVLGAFFVLFNVWGLNFAFGSFQSFYALNYIPSSTASEIAWIGTIQSWLLIVGGLLSGPLFDLGYHQAMMYTGSFLGVFGMMMLSLAHDYYAIFLSQGVCMGLGFGLLYVPSITLVSRSFTSRRAVALGVSTSGAPAGGIIYTVMFNQLISKSGFPWTVRLMGFVMLALFIAAAILLLLPERGSRKHEITQSRSLIDMAAFRDLPFWSFTVASFFLYLGYITPFYYIPTYAETKLGTSRTMASNVLLISQASSVIGRVILTLFAHYCGSMVAWISCGILSGVLCLTWISTDSLARFILYAAFYGMPPFIFLLYSAFNFPQSLTQSGGISGALIPLPPSVFAHVCPDPKRLGTWLGMAQSLSSFASLLGPPIAGALASINSTGSADLNFLGIQLFSGITMAFGAFQLIGLWYLLYTRRGKRGFF</sequence>
<feature type="transmembrane region" description="Helical" evidence="4">
    <location>
        <begin position="305"/>
        <end position="325"/>
    </location>
</feature>
<dbReference type="Gene3D" id="1.20.1250.20">
    <property type="entry name" value="MFS general substrate transporter like domains"/>
    <property type="match status" value="2"/>
</dbReference>
<feature type="transmembrane region" description="Helical" evidence="4">
    <location>
        <begin position="160"/>
        <end position="180"/>
    </location>
</feature>
<dbReference type="AlphaFoldDB" id="A0A9W4MX77"/>
<comment type="similarity">
    <text evidence="2">Belongs to the major facilitator superfamily. Monocarboxylate porter (TC 2.A.1.13) family.</text>
</comment>
<dbReference type="Proteomes" id="UP001153618">
    <property type="component" value="Unassembled WGS sequence"/>
</dbReference>
<feature type="transmembrane region" description="Helical" evidence="4">
    <location>
        <begin position="128"/>
        <end position="148"/>
    </location>
</feature>
<name>A0A9W4MX77_PENOL</name>
<protein>
    <recommendedName>
        <fullName evidence="5">Major facilitator superfamily (MFS) profile domain-containing protein</fullName>
    </recommendedName>
</protein>
<dbReference type="InterPro" id="IPR020846">
    <property type="entry name" value="MFS_dom"/>
</dbReference>
<dbReference type="InterPro" id="IPR050327">
    <property type="entry name" value="Proton-linked_MCT"/>
</dbReference>
<feature type="transmembrane region" description="Helical" evidence="4">
    <location>
        <begin position="192"/>
        <end position="214"/>
    </location>
</feature>
<organism evidence="6 7">
    <name type="scientific">Penicillium olsonii</name>
    <dbReference type="NCBI Taxonomy" id="99116"/>
    <lineage>
        <taxon>Eukaryota</taxon>
        <taxon>Fungi</taxon>
        <taxon>Dikarya</taxon>
        <taxon>Ascomycota</taxon>
        <taxon>Pezizomycotina</taxon>
        <taxon>Eurotiomycetes</taxon>
        <taxon>Eurotiomycetidae</taxon>
        <taxon>Eurotiales</taxon>
        <taxon>Aspergillaceae</taxon>
        <taxon>Penicillium</taxon>
    </lineage>
</organism>
<feature type="transmembrane region" description="Helical" evidence="4">
    <location>
        <begin position="235"/>
        <end position="256"/>
    </location>
</feature>
<dbReference type="GO" id="GO:0016020">
    <property type="term" value="C:membrane"/>
    <property type="evidence" value="ECO:0007669"/>
    <property type="project" value="UniProtKB-SubCell"/>
</dbReference>
<dbReference type="InterPro" id="IPR011701">
    <property type="entry name" value="MFS"/>
</dbReference>
<evidence type="ECO:0000313" key="6">
    <source>
        <dbReference type="EMBL" id="CAG8161262.1"/>
    </source>
</evidence>
<dbReference type="PANTHER" id="PTHR11360:SF252">
    <property type="entry name" value="MAJOR FACILITATOR SUPERFAMILY (MFS) PROFILE DOMAIN-CONTAINING PROTEIN-RELATED"/>
    <property type="match status" value="1"/>
</dbReference>
<keyword evidence="4" id="KW-0812">Transmembrane</keyword>
<dbReference type="GO" id="GO:0022857">
    <property type="term" value="F:transmembrane transporter activity"/>
    <property type="evidence" value="ECO:0007669"/>
    <property type="project" value="InterPro"/>
</dbReference>
<proteinExistence type="inferred from homology"/>
<dbReference type="EMBL" id="CAJVOS010000036">
    <property type="protein sequence ID" value="CAG8161262.1"/>
    <property type="molecule type" value="Genomic_DNA"/>
</dbReference>
<feature type="region of interest" description="Disordered" evidence="3">
    <location>
        <begin position="1"/>
        <end position="25"/>
    </location>
</feature>
<keyword evidence="7" id="KW-1185">Reference proteome</keyword>
<comment type="caution">
    <text evidence="6">The sequence shown here is derived from an EMBL/GenBank/DDBJ whole genome shotgun (WGS) entry which is preliminary data.</text>
</comment>
<comment type="subcellular location">
    <subcellularLocation>
        <location evidence="1">Membrane</location>
        <topology evidence="1">Multi-pass membrane protein</topology>
    </subcellularLocation>
</comment>
<dbReference type="PROSITE" id="PS50850">
    <property type="entry name" value="MFS"/>
    <property type="match status" value="1"/>
</dbReference>
<dbReference type="PANTHER" id="PTHR11360">
    <property type="entry name" value="MONOCARBOXYLATE TRANSPORTER"/>
    <property type="match status" value="1"/>
</dbReference>
<evidence type="ECO:0000259" key="5">
    <source>
        <dbReference type="PROSITE" id="PS50850"/>
    </source>
</evidence>
<dbReference type="InterPro" id="IPR036259">
    <property type="entry name" value="MFS_trans_sf"/>
</dbReference>
<feature type="domain" description="Major facilitator superfamily (MFS) profile" evidence="5">
    <location>
        <begin position="32"/>
        <end position="455"/>
    </location>
</feature>
<evidence type="ECO:0000256" key="3">
    <source>
        <dbReference type="SAM" id="MobiDB-lite"/>
    </source>
</evidence>
<feature type="transmembrane region" description="Helical" evidence="4">
    <location>
        <begin position="103"/>
        <end position="122"/>
    </location>
</feature>
<evidence type="ECO:0000256" key="2">
    <source>
        <dbReference type="ARBA" id="ARBA00006727"/>
    </source>
</evidence>
<dbReference type="SUPFAM" id="SSF103473">
    <property type="entry name" value="MFS general substrate transporter"/>
    <property type="match status" value="1"/>
</dbReference>
<evidence type="ECO:0000313" key="7">
    <source>
        <dbReference type="Proteomes" id="UP001153618"/>
    </source>
</evidence>
<evidence type="ECO:0000256" key="1">
    <source>
        <dbReference type="ARBA" id="ARBA00004141"/>
    </source>
</evidence>
<gene>
    <name evidence="6" type="ORF">POLS_LOCUS6360</name>
</gene>
<keyword evidence="4" id="KW-0472">Membrane</keyword>
<evidence type="ECO:0000256" key="4">
    <source>
        <dbReference type="SAM" id="Phobius"/>
    </source>
</evidence>
<feature type="transmembrane region" description="Helical" evidence="4">
    <location>
        <begin position="74"/>
        <end position="96"/>
    </location>
</feature>
<dbReference type="OrthoDB" id="41238at2759"/>
<reference evidence="6" key="1">
    <citation type="submission" date="2021-07" db="EMBL/GenBank/DDBJ databases">
        <authorList>
            <person name="Branca A.L. A."/>
        </authorList>
    </citation>
    <scope>NUCLEOTIDE SEQUENCE</scope>
</reference>
<feature type="transmembrane region" description="Helical" evidence="4">
    <location>
        <begin position="31"/>
        <end position="54"/>
    </location>
</feature>
<feature type="transmembrane region" description="Helical" evidence="4">
    <location>
        <begin position="331"/>
        <end position="351"/>
    </location>
</feature>
<dbReference type="Pfam" id="PF07690">
    <property type="entry name" value="MFS_1"/>
    <property type="match status" value="1"/>
</dbReference>
<keyword evidence="4" id="KW-1133">Transmembrane helix</keyword>
<accession>A0A9W4MX77</accession>
<feature type="transmembrane region" description="Helical" evidence="4">
    <location>
        <begin position="425"/>
        <end position="448"/>
    </location>
</feature>